<reference evidence="1" key="1">
    <citation type="submission" date="2021-03" db="EMBL/GenBank/DDBJ databases">
        <title>Genomic Encyclopedia of Type Strains, Phase IV (KMG-IV): sequencing the most valuable type-strain genomes for metagenomic binning, comparative biology and taxonomic classification.</title>
        <authorList>
            <person name="Goeker M."/>
        </authorList>
    </citation>
    <scope>NUCLEOTIDE SEQUENCE</scope>
    <source>
        <strain evidence="1">DSM 18131</strain>
    </source>
</reference>
<evidence type="ECO:0000313" key="2">
    <source>
        <dbReference type="Proteomes" id="UP000823773"/>
    </source>
</evidence>
<protein>
    <submittedName>
        <fullName evidence="1">Uncharacterized protein</fullName>
    </submittedName>
</protein>
<comment type="caution">
    <text evidence="1">The sequence shown here is derived from an EMBL/GenBank/DDBJ whole genome shotgun (WGS) entry which is preliminary data.</text>
</comment>
<organism evidence="1 2">
    <name type="scientific">Ensifer adhaerens</name>
    <name type="common">Sinorhizobium morelense</name>
    <dbReference type="NCBI Taxonomy" id="106592"/>
    <lineage>
        <taxon>Bacteria</taxon>
        <taxon>Pseudomonadati</taxon>
        <taxon>Pseudomonadota</taxon>
        <taxon>Alphaproteobacteria</taxon>
        <taxon>Hyphomicrobiales</taxon>
        <taxon>Rhizobiaceae</taxon>
        <taxon>Sinorhizobium/Ensifer group</taxon>
        <taxon>Ensifer</taxon>
    </lineage>
</organism>
<sequence length="129" mass="13569">MKRIGGIWAMSLRILCVLTLISIGLIHNAPPRADLPSQATAEASYMLPDGSMPDQCLGTGEDHKSKPATGCETCRLAANTLLPDPADTIGAPVSFREATPPFIGIYRTLGPQLLAYSVSARGPPPLTIA</sequence>
<dbReference type="EMBL" id="JAGGJR010000014">
    <property type="protein sequence ID" value="MBP1876038.1"/>
    <property type="molecule type" value="Genomic_DNA"/>
</dbReference>
<gene>
    <name evidence="1" type="ORF">J2Z19_005787</name>
</gene>
<name>A0ACC5T5B0_ENSAD</name>
<dbReference type="Proteomes" id="UP000823773">
    <property type="component" value="Unassembled WGS sequence"/>
</dbReference>
<accession>A0ACC5T5B0</accession>
<evidence type="ECO:0000313" key="1">
    <source>
        <dbReference type="EMBL" id="MBP1876038.1"/>
    </source>
</evidence>
<keyword evidence="2" id="KW-1185">Reference proteome</keyword>
<proteinExistence type="predicted"/>